<gene>
    <name evidence="2" type="ORF">BECKFM1743A_GA0114220_100518</name>
    <name evidence="4" type="ORF">BECKFM1743B_GA0114221_101747</name>
    <name evidence="3" type="ORF">BECKFM1743C_GA0114222_100648</name>
</gene>
<dbReference type="AlphaFoldDB" id="A0A450S7A2"/>
<dbReference type="EMBL" id="CAADFL010000174">
    <property type="protein sequence ID" value="VFK11282.1"/>
    <property type="molecule type" value="Genomic_DNA"/>
</dbReference>
<organism evidence="2">
    <name type="scientific">Candidatus Kentrum sp. FM</name>
    <dbReference type="NCBI Taxonomy" id="2126340"/>
    <lineage>
        <taxon>Bacteria</taxon>
        <taxon>Pseudomonadati</taxon>
        <taxon>Pseudomonadota</taxon>
        <taxon>Gammaproteobacteria</taxon>
        <taxon>Candidatus Kentrum</taxon>
    </lineage>
</organism>
<dbReference type="InterPro" id="IPR003593">
    <property type="entry name" value="AAA+_ATPase"/>
</dbReference>
<dbReference type="SUPFAM" id="SSF52540">
    <property type="entry name" value="P-loop containing nucleoside triphosphate hydrolases"/>
    <property type="match status" value="2"/>
</dbReference>
<dbReference type="EMBL" id="CAADEZ010000051">
    <property type="protein sequence ID" value="VFJ47772.1"/>
    <property type="molecule type" value="Genomic_DNA"/>
</dbReference>
<dbReference type="FunFam" id="3.40.50.300:FF:001498">
    <property type="entry name" value="ATP-dependent DNA helicase"/>
    <property type="match status" value="1"/>
</dbReference>
<dbReference type="Pfam" id="PF05970">
    <property type="entry name" value="PIF1"/>
    <property type="match status" value="1"/>
</dbReference>
<dbReference type="SMART" id="SM00382">
    <property type="entry name" value="AAA"/>
    <property type="match status" value="1"/>
</dbReference>
<accession>A0A450S7A2</accession>
<evidence type="ECO:0000313" key="3">
    <source>
        <dbReference type="EMBL" id="VFJ48866.1"/>
    </source>
</evidence>
<evidence type="ECO:0000313" key="2">
    <source>
        <dbReference type="EMBL" id="VFJ47772.1"/>
    </source>
</evidence>
<keyword evidence="2" id="KW-0378">Hydrolase</keyword>
<sequence length="601" mass="67271">MSPPNPELQLANDFVRYTNRNIFLTGKAGTGKTTFLRGLKGNSHKRMVITAPTGVAAINAGGATLHSFFQVPLGPFVPGSEGFERHQFRFSKKKRELLKNLDLLVIDEISMVRADLLDGVDAVLRRYRPSPLPFGGVQLLMIGDLHQLSPVVKPNDWAILGQYYDSPYFFSSNALGQAELVTIELKHIYRQSDSYFIELLNRVRDNTLDADTLARINQRYIPDFSPPDGEDYITLTTHNNTANDRNESKLDALTGKRHRFRAKIEGDFPEHSYPTLATLELKPAAQVMFVRNDVSPERRYFNGKIGKVTRIAKDKIHVKCPEDDEAIVVEETTWDNIDYKLDPETGRISEDIVGTFQQYPLRLAWAITIHKSQGLTFERAIIDAGAAFAHGQVYVALSRCKTLEGVVLYSPLSARAVKTDGTVSRFVADIAGNPPSREGLDAAKVSYQQRLLIECFDFRALGMELDRLIALLTENPKTLALSGAEDIHELEPVVREEIVAVGGRFERQLRRLFAANTLPESDGAIRERVTKASVYFRGKLDAGLVPFVRDVRIDTKNKALDKKARQTLELLEEEIRLKRAVLVACKGGFRAAAYLRAASGR</sequence>
<proteinExistence type="predicted"/>
<protein>
    <submittedName>
        <fullName evidence="2">UvrD-like helicase C-terminal domain-containing protein</fullName>
    </submittedName>
</protein>
<dbReference type="GO" id="GO:0003678">
    <property type="term" value="F:DNA helicase activity"/>
    <property type="evidence" value="ECO:0007669"/>
    <property type="project" value="InterPro"/>
</dbReference>
<dbReference type="CDD" id="cd18809">
    <property type="entry name" value="SF1_C_RecD"/>
    <property type="match status" value="1"/>
</dbReference>
<dbReference type="InterPro" id="IPR027417">
    <property type="entry name" value="P-loop_NTPase"/>
</dbReference>
<dbReference type="GO" id="GO:0000723">
    <property type="term" value="P:telomere maintenance"/>
    <property type="evidence" value="ECO:0007669"/>
    <property type="project" value="InterPro"/>
</dbReference>
<keyword evidence="2" id="KW-0067">ATP-binding</keyword>
<reference evidence="2" key="1">
    <citation type="submission" date="2019-02" db="EMBL/GenBank/DDBJ databases">
        <authorList>
            <person name="Gruber-Vodicka R. H."/>
            <person name="Seah K. B. B."/>
        </authorList>
    </citation>
    <scope>NUCLEOTIDE SEQUENCE</scope>
    <source>
        <strain evidence="2">BECK_BZ163</strain>
        <strain evidence="4">BECK_BZ164</strain>
        <strain evidence="3">BECK_BZ165</strain>
    </source>
</reference>
<keyword evidence="2" id="KW-0347">Helicase</keyword>
<name>A0A450S7A2_9GAMM</name>
<evidence type="ECO:0000313" key="4">
    <source>
        <dbReference type="EMBL" id="VFK11282.1"/>
    </source>
</evidence>
<dbReference type="Gene3D" id="2.30.30.940">
    <property type="match status" value="1"/>
</dbReference>
<dbReference type="EMBL" id="CAADFA010000064">
    <property type="protein sequence ID" value="VFJ48866.1"/>
    <property type="molecule type" value="Genomic_DNA"/>
</dbReference>
<dbReference type="InterPro" id="IPR010285">
    <property type="entry name" value="DNA_helicase_pif1-like_DEAD"/>
</dbReference>
<dbReference type="GO" id="GO:0006281">
    <property type="term" value="P:DNA repair"/>
    <property type="evidence" value="ECO:0007669"/>
    <property type="project" value="InterPro"/>
</dbReference>
<dbReference type="InterPro" id="IPR051055">
    <property type="entry name" value="PIF1_helicase"/>
</dbReference>
<dbReference type="Gene3D" id="3.40.50.300">
    <property type="entry name" value="P-loop containing nucleotide triphosphate hydrolases"/>
    <property type="match status" value="2"/>
</dbReference>
<evidence type="ECO:0000259" key="1">
    <source>
        <dbReference type="SMART" id="SM00382"/>
    </source>
</evidence>
<keyword evidence="2" id="KW-0547">Nucleotide-binding</keyword>
<dbReference type="PANTHER" id="PTHR47642">
    <property type="entry name" value="ATP-DEPENDENT DNA HELICASE"/>
    <property type="match status" value="1"/>
</dbReference>
<feature type="domain" description="AAA+ ATPase" evidence="1">
    <location>
        <begin position="18"/>
        <end position="193"/>
    </location>
</feature>